<feature type="transmembrane region" description="Helical" evidence="7">
    <location>
        <begin position="59"/>
        <end position="79"/>
    </location>
</feature>
<protein>
    <submittedName>
        <fullName evidence="10">Uncharacterized membrane protein YcaP, DUF421 family</fullName>
    </submittedName>
</protein>
<dbReference type="Gene3D" id="3.30.240.20">
    <property type="entry name" value="bsu07140 like domains"/>
    <property type="match status" value="2"/>
</dbReference>
<dbReference type="OrthoDB" id="9778331at2"/>
<evidence type="ECO:0000313" key="10">
    <source>
        <dbReference type="EMBL" id="SMD09946.1"/>
    </source>
</evidence>
<evidence type="ECO:0000256" key="6">
    <source>
        <dbReference type="ARBA" id="ARBA00023136"/>
    </source>
</evidence>
<dbReference type="Proteomes" id="UP000192738">
    <property type="component" value="Unassembled WGS sequence"/>
</dbReference>
<dbReference type="STRING" id="112901.SAMN04488500_12543"/>
<keyword evidence="5 7" id="KW-1133">Transmembrane helix</keyword>
<dbReference type="InterPro" id="IPR048454">
    <property type="entry name" value="YetF_N"/>
</dbReference>
<keyword evidence="3" id="KW-1003">Cell membrane</keyword>
<evidence type="ECO:0000256" key="3">
    <source>
        <dbReference type="ARBA" id="ARBA00022475"/>
    </source>
</evidence>
<dbReference type="Pfam" id="PF04239">
    <property type="entry name" value="DUF421"/>
    <property type="match status" value="1"/>
</dbReference>
<comment type="similarity">
    <text evidence="2">Belongs to the UPF0702 family.</text>
</comment>
<dbReference type="InterPro" id="IPR023090">
    <property type="entry name" value="UPF0702_alpha/beta_dom_sf"/>
</dbReference>
<dbReference type="Pfam" id="PF20730">
    <property type="entry name" value="YetF_N"/>
    <property type="match status" value="1"/>
</dbReference>
<evidence type="ECO:0000259" key="9">
    <source>
        <dbReference type="Pfam" id="PF20730"/>
    </source>
</evidence>
<comment type="subcellular location">
    <subcellularLocation>
        <location evidence="1">Cell membrane</location>
        <topology evidence="1">Multi-pass membrane protein</topology>
    </subcellularLocation>
</comment>
<evidence type="ECO:0000313" key="11">
    <source>
        <dbReference type="Proteomes" id="UP000192738"/>
    </source>
</evidence>
<accession>A0A1W2EKY3</accession>
<organism evidence="10 11">
    <name type="scientific">Sporomusa malonica</name>
    <dbReference type="NCBI Taxonomy" id="112901"/>
    <lineage>
        <taxon>Bacteria</taxon>
        <taxon>Bacillati</taxon>
        <taxon>Bacillota</taxon>
        <taxon>Negativicutes</taxon>
        <taxon>Selenomonadales</taxon>
        <taxon>Sporomusaceae</taxon>
        <taxon>Sporomusa</taxon>
    </lineage>
</organism>
<dbReference type="EMBL" id="FWXI01000025">
    <property type="protein sequence ID" value="SMD09946.1"/>
    <property type="molecule type" value="Genomic_DNA"/>
</dbReference>
<gene>
    <name evidence="10" type="ORF">SAMN04488500_12543</name>
</gene>
<dbReference type="PANTHER" id="PTHR34582:SF7">
    <property type="entry name" value="UPF0702 TRANSMEMBRANE PROTEIN YDFS"/>
    <property type="match status" value="1"/>
</dbReference>
<dbReference type="RefSeq" id="WP_084577949.1">
    <property type="nucleotide sequence ID" value="NZ_CP155572.1"/>
</dbReference>
<dbReference type="AlphaFoldDB" id="A0A1W2EKY3"/>
<evidence type="ECO:0000256" key="7">
    <source>
        <dbReference type="SAM" id="Phobius"/>
    </source>
</evidence>
<evidence type="ECO:0000256" key="2">
    <source>
        <dbReference type="ARBA" id="ARBA00006448"/>
    </source>
</evidence>
<feature type="domain" description="YetF-like N-terminal transmembrane" evidence="9">
    <location>
        <begin position="6"/>
        <end position="78"/>
    </location>
</feature>
<feature type="transmembrane region" description="Helical" evidence="7">
    <location>
        <begin position="7"/>
        <end position="26"/>
    </location>
</feature>
<proteinExistence type="inferred from homology"/>
<evidence type="ECO:0000256" key="1">
    <source>
        <dbReference type="ARBA" id="ARBA00004651"/>
    </source>
</evidence>
<sequence length="226" mass="25067">MPEALEYALRTSLAFFIVMLLTRTIGRKQLAQITLFDFVSTITLGILAVSTLVTHTLGIFTGLIALAVWGGLTLVSNLFSLKSLPARKFLTSDPVMVIHNGKILENNLAKTYYNVNILLEQLKIKNIFDPAEVQIGILKIDGELNILKKTDIQTKNPAAGKFTGKELIIDGQIIDTALRRAGLTREWLLYELTSRGITNTREVVIAAITPTGKLYIDLEEDQPKKN</sequence>
<feature type="transmembrane region" description="Helical" evidence="7">
    <location>
        <begin position="33"/>
        <end position="53"/>
    </location>
</feature>
<keyword evidence="4 7" id="KW-0812">Transmembrane</keyword>
<reference evidence="10 11" key="1">
    <citation type="submission" date="2017-04" db="EMBL/GenBank/DDBJ databases">
        <authorList>
            <person name="Afonso C.L."/>
            <person name="Miller P.J."/>
            <person name="Scott M.A."/>
            <person name="Spackman E."/>
            <person name="Goraichik I."/>
            <person name="Dimitrov K.M."/>
            <person name="Suarez D.L."/>
            <person name="Swayne D.E."/>
        </authorList>
    </citation>
    <scope>NUCLEOTIDE SEQUENCE [LARGE SCALE GENOMIC DNA]</scope>
    <source>
        <strain evidence="10 11">DSM 5090</strain>
    </source>
</reference>
<feature type="domain" description="YetF C-terminal" evidence="8">
    <location>
        <begin position="82"/>
        <end position="208"/>
    </location>
</feature>
<name>A0A1W2EKY3_9FIRM</name>
<dbReference type="InterPro" id="IPR007353">
    <property type="entry name" value="DUF421"/>
</dbReference>
<evidence type="ECO:0000256" key="4">
    <source>
        <dbReference type="ARBA" id="ARBA00022692"/>
    </source>
</evidence>
<keyword evidence="6 7" id="KW-0472">Membrane</keyword>
<keyword evidence="11" id="KW-1185">Reference proteome</keyword>
<evidence type="ECO:0000259" key="8">
    <source>
        <dbReference type="Pfam" id="PF04239"/>
    </source>
</evidence>
<evidence type="ECO:0000256" key="5">
    <source>
        <dbReference type="ARBA" id="ARBA00022989"/>
    </source>
</evidence>
<dbReference type="PANTHER" id="PTHR34582">
    <property type="entry name" value="UPF0702 TRANSMEMBRANE PROTEIN YCAP"/>
    <property type="match status" value="1"/>
</dbReference>
<dbReference type="GO" id="GO:0005886">
    <property type="term" value="C:plasma membrane"/>
    <property type="evidence" value="ECO:0007669"/>
    <property type="project" value="UniProtKB-SubCell"/>
</dbReference>